<gene>
    <name evidence="1" type="ORF">B4135_3111</name>
</gene>
<dbReference type="InterPro" id="IPR009665">
    <property type="entry name" value="YyaC"/>
</dbReference>
<dbReference type="SUPFAM" id="SSF53163">
    <property type="entry name" value="HybD-like"/>
    <property type="match status" value="1"/>
</dbReference>
<dbReference type="Proteomes" id="UP000075683">
    <property type="component" value="Unassembled WGS sequence"/>
</dbReference>
<dbReference type="STRING" id="301148.B4135_3111"/>
<dbReference type="EMBL" id="LQYT01000094">
    <property type="protein sequence ID" value="KYD12197.1"/>
    <property type="molecule type" value="Genomic_DNA"/>
</dbReference>
<comment type="caution">
    <text evidence="1">The sequence shown here is derived from an EMBL/GenBank/DDBJ whole genome shotgun (WGS) entry which is preliminary data.</text>
</comment>
<evidence type="ECO:0000313" key="1">
    <source>
        <dbReference type="EMBL" id="KYD12197.1"/>
    </source>
</evidence>
<evidence type="ECO:0000313" key="2">
    <source>
        <dbReference type="Proteomes" id="UP000075683"/>
    </source>
</evidence>
<dbReference type="OrthoDB" id="9815953at2"/>
<dbReference type="InterPro" id="IPR023430">
    <property type="entry name" value="Pept_HybD-like_dom_sf"/>
</dbReference>
<evidence type="ECO:0008006" key="3">
    <source>
        <dbReference type="Google" id="ProtNLM"/>
    </source>
</evidence>
<name>A0A150LIP0_9BACI</name>
<dbReference type="Pfam" id="PF06866">
    <property type="entry name" value="DUF1256"/>
    <property type="match status" value="1"/>
</dbReference>
<dbReference type="PATRIC" id="fig|301148.3.peg.947"/>
<dbReference type="NCBIfam" id="TIGR02841">
    <property type="entry name" value="spore_YyaC"/>
    <property type="match status" value="1"/>
</dbReference>
<protein>
    <recommendedName>
        <fullName evidence="3">Spore protease YyaC</fullName>
    </recommendedName>
</protein>
<dbReference type="AlphaFoldDB" id="A0A150LIP0"/>
<proteinExistence type="predicted"/>
<organism evidence="1 2">
    <name type="scientific">Caldibacillus debilis</name>
    <dbReference type="NCBI Taxonomy" id="301148"/>
    <lineage>
        <taxon>Bacteria</taxon>
        <taxon>Bacillati</taxon>
        <taxon>Bacillota</taxon>
        <taxon>Bacilli</taxon>
        <taxon>Bacillales</taxon>
        <taxon>Bacillaceae</taxon>
        <taxon>Caldibacillus</taxon>
    </lineage>
</organism>
<dbReference type="RefSeq" id="WP_061569586.1">
    <property type="nucleotide sequence ID" value="NZ_LQYT01000094.1"/>
</dbReference>
<sequence>MKILPNRKGDRANIYWNESFSSRKIAELLFSLLPKESSVPIALFCIGTDRSTGDSLGPLVGTHLLEKTLPENFHVFGTLEDPVHAVNLKEKLEEVNRALAQPFIIAVDACLGRPENVGTISVKPGPLKPGAAMQKDLPFVGHSHITGIVNAGGLMEFFILQNTRLYLVMALAKTITEGIYQAGLLYQSRIEGRKAE</sequence>
<accession>A0A150LIP0</accession>
<reference evidence="1 2" key="1">
    <citation type="submission" date="2016-01" db="EMBL/GenBank/DDBJ databases">
        <title>Draft Genome Sequences of Seven Thermophilic Sporeformers Isolated from Foods.</title>
        <authorList>
            <person name="Berendsen E.M."/>
            <person name="Wells-Bennik M.H."/>
            <person name="Krawcyk A.O."/>
            <person name="De Jong A."/>
            <person name="Holsappel S."/>
            <person name="Eijlander R.T."/>
            <person name="Kuipers O.P."/>
        </authorList>
    </citation>
    <scope>NUCLEOTIDE SEQUENCE [LARGE SCALE GENOMIC DNA]</scope>
    <source>
        <strain evidence="1 2">B4135</strain>
    </source>
</reference>